<keyword evidence="3 10" id="KW-0813">Transport</keyword>
<feature type="transmembrane region" description="Helical" evidence="10">
    <location>
        <begin position="638"/>
        <end position="656"/>
    </location>
</feature>
<gene>
    <name evidence="13" type="ORF">I303_08578</name>
</gene>
<dbReference type="SUPFAM" id="SSF53474">
    <property type="entry name" value="alpha/beta-Hydrolases"/>
    <property type="match status" value="1"/>
</dbReference>
<dbReference type="Pfam" id="PF25140">
    <property type="entry name" value="PGAP1_TMD"/>
    <property type="match status" value="1"/>
</dbReference>
<feature type="domain" description="GPI inositol-deacylase transmembrane" evidence="12">
    <location>
        <begin position="572"/>
        <end position="677"/>
    </location>
</feature>
<comment type="function">
    <text evidence="10">Involved in inositol deacylation of GPI-anchored proteins which plays important roles in the quality control and ER-associated degradation of GPI-anchored proteins.</text>
</comment>
<feature type="transmembrane region" description="Helical" evidence="10">
    <location>
        <begin position="612"/>
        <end position="631"/>
    </location>
</feature>
<dbReference type="OrthoDB" id="348976at2759"/>
<evidence type="ECO:0000256" key="4">
    <source>
        <dbReference type="ARBA" id="ARBA00022692"/>
    </source>
</evidence>
<evidence type="ECO:0000256" key="9">
    <source>
        <dbReference type="ARBA" id="ARBA00023136"/>
    </source>
</evidence>
<feature type="transmembrane region" description="Helical" evidence="10">
    <location>
        <begin position="544"/>
        <end position="565"/>
    </location>
</feature>
<evidence type="ECO:0000256" key="10">
    <source>
        <dbReference type="RuleBase" id="RU365011"/>
    </source>
</evidence>
<keyword evidence="8 10" id="KW-1133">Transmembrane helix</keyword>
<dbReference type="STRING" id="1296121.A0A1A5ZTQ9"/>
<name>A0A1A5ZTQ9_9TREE</name>
<dbReference type="AlphaFoldDB" id="A0A1A5ZTQ9"/>
<dbReference type="InterPro" id="IPR012908">
    <property type="entry name" value="PGAP1-ab_dom-like"/>
</dbReference>
<proteinExistence type="inferred from homology"/>
<dbReference type="GO" id="GO:0005789">
    <property type="term" value="C:endoplasmic reticulum membrane"/>
    <property type="evidence" value="ECO:0007669"/>
    <property type="project" value="UniProtKB-SubCell"/>
</dbReference>
<feature type="domain" description="GPI inositol-deacylase PGAP1-like alpha/beta" evidence="11">
    <location>
        <begin position="37"/>
        <end position="258"/>
    </location>
</feature>
<keyword evidence="4 10" id="KW-0812">Transmembrane</keyword>
<evidence type="ECO:0000256" key="3">
    <source>
        <dbReference type="ARBA" id="ARBA00022448"/>
    </source>
</evidence>
<organism evidence="13">
    <name type="scientific">Kwoniella dejecticola CBS 10117</name>
    <dbReference type="NCBI Taxonomy" id="1296121"/>
    <lineage>
        <taxon>Eukaryota</taxon>
        <taxon>Fungi</taxon>
        <taxon>Dikarya</taxon>
        <taxon>Basidiomycota</taxon>
        <taxon>Agaricomycotina</taxon>
        <taxon>Tremellomycetes</taxon>
        <taxon>Tremellales</taxon>
        <taxon>Cryptococcaceae</taxon>
        <taxon>Kwoniella</taxon>
    </lineage>
</organism>
<evidence type="ECO:0000256" key="6">
    <source>
        <dbReference type="ARBA" id="ARBA00022824"/>
    </source>
</evidence>
<dbReference type="PANTHER" id="PTHR15495:SF7">
    <property type="entry name" value="GPI INOSITOL-DEACYLASE"/>
    <property type="match status" value="1"/>
</dbReference>
<dbReference type="InterPro" id="IPR029058">
    <property type="entry name" value="AB_hydrolase_fold"/>
</dbReference>
<feature type="transmembrane region" description="Helical" evidence="10">
    <location>
        <begin position="577"/>
        <end position="600"/>
    </location>
</feature>
<accession>A0A1A5ZTQ9</accession>
<dbReference type="PANTHER" id="PTHR15495">
    <property type="entry name" value="NEGATIVE REGULATOR OF VESICLE FORMATION-RELATED"/>
    <property type="match status" value="1"/>
</dbReference>
<evidence type="ECO:0000256" key="8">
    <source>
        <dbReference type="ARBA" id="ARBA00022989"/>
    </source>
</evidence>
<keyword evidence="6 10" id="KW-0256">Endoplasmic reticulum</keyword>
<evidence type="ECO:0000259" key="11">
    <source>
        <dbReference type="Pfam" id="PF07819"/>
    </source>
</evidence>
<feature type="transmembrane region" description="Helical" evidence="10">
    <location>
        <begin position="514"/>
        <end position="532"/>
    </location>
</feature>
<feature type="transmembrane region" description="Helical" evidence="10">
    <location>
        <begin position="662"/>
        <end position="679"/>
    </location>
</feature>
<protein>
    <recommendedName>
        <fullName evidence="10">GPI inositol-deacylase</fullName>
        <ecNumber evidence="10">3.1.-.-</ecNumber>
    </recommendedName>
</protein>
<dbReference type="EC" id="3.1.-.-" evidence="10"/>
<dbReference type="GO" id="GO:0050185">
    <property type="term" value="F:phosphatidylinositol deacylase activity"/>
    <property type="evidence" value="ECO:0007669"/>
    <property type="project" value="TreeGrafter"/>
</dbReference>
<evidence type="ECO:0000256" key="7">
    <source>
        <dbReference type="ARBA" id="ARBA00022927"/>
    </source>
</evidence>
<evidence type="ECO:0000256" key="2">
    <source>
        <dbReference type="ARBA" id="ARBA00006931"/>
    </source>
</evidence>
<feature type="transmembrane region" description="Helical" evidence="10">
    <location>
        <begin position="482"/>
        <end position="502"/>
    </location>
</feature>
<evidence type="ECO:0000313" key="13">
    <source>
        <dbReference type="EMBL" id="OBR81193.1"/>
    </source>
</evidence>
<comment type="subcellular location">
    <subcellularLocation>
        <location evidence="1">Endoplasmic reticulum membrane</location>
        <topology evidence="1">Multi-pass membrane protein</topology>
    </subcellularLocation>
</comment>
<comment type="similarity">
    <text evidence="2 10">Belongs to the GPI inositol-deacylase family.</text>
</comment>
<dbReference type="Pfam" id="PF07819">
    <property type="entry name" value="PGAP1"/>
    <property type="match status" value="1"/>
</dbReference>
<dbReference type="EMBL" id="KI894038">
    <property type="protein sequence ID" value="OBR81193.1"/>
    <property type="molecule type" value="Genomic_DNA"/>
</dbReference>
<dbReference type="InterPro" id="IPR056824">
    <property type="entry name" value="PGAP1_TMD"/>
</dbReference>
<sequence>MSWMSPSYHAVEWHDPPNHRYQLFLYREQGMDLQTSLTGRPVLFIPGNAGSYQQVRSIASAASRQHTVQQDWKGPDGGGRQLDFFSVDFNEEFSAFSARTLHDQANYIKSAIDRIFREYDHLPLSQRPSQVILLAHSMGGIAARLAISDEEIAAKVDVLLTMSTPHTIPPLTIERDMDAIYSKIAKPAHPLHISLCGGVSDTQVVSDSCALPPNIVSADDGFAVFTTGVPAAWTGVDHQAIVWCHQVRWLIAKSLLKMAQAGSRAEKLSIARENFLGDHETVSPSGGDMRNVTVSTTNMTILLRAKADAKAERASIKHCVDDCHIVPFSSHLIPFPKDLNAPFPMPGEGIKPEESLLAINVNALQDKGFISVTSDTHDIVAAGPHMVLTTSKSTWRFRPIVQYASVSRLQSTTENRFYPHVHQTVYLHSHLGAAPFRPWRESQVKVALRVYQQEQCPIHEVQLSTHVRGTLAKIVSRYRMTFLAWPMGWTALAMLTQIRGFSREGDFILLGKRWVLGVCLLLVTANLAQISLRESPQLESLLLGTMEIVFVPLIVLMAIWTYGLTCLIESAEFGMTISFLMTLLAPYKAVSLVVWGRSLWMDWYHPLATDHNLFYAGPALLIVGLYVQGGLPKRRDLAIAAYSAGLLVLATSAFVLGSRWTWILPPIAHTVLLLLAFAIW</sequence>
<evidence type="ECO:0000259" key="12">
    <source>
        <dbReference type="Pfam" id="PF25140"/>
    </source>
</evidence>
<dbReference type="InterPro" id="IPR039529">
    <property type="entry name" value="PGAP1/BST1"/>
</dbReference>
<evidence type="ECO:0000256" key="1">
    <source>
        <dbReference type="ARBA" id="ARBA00004477"/>
    </source>
</evidence>
<dbReference type="GO" id="GO:0006888">
    <property type="term" value="P:endoplasmic reticulum to Golgi vesicle-mediated transport"/>
    <property type="evidence" value="ECO:0007669"/>
    <property type="project" value="TreeGrafter"/>
</dbReference>
<keyword evidence="7 10" id="KW-0653">Protein transport</keyword>
<dbReference type="Gene3D" id="3.40.50.1820">
    <property type="entry name" value="alpha/beta hydrolase"/>
    <property type="match status" value="1"/>
</dbReference>
<evidence type="ECO:0000256" key="5">
    <source>
        <dbReference type="ARBA" id="ARBA00022801"/>
    </source>
</evidence>
<reference evidence="13" key="1">
    <citation type="submission" date="2013-07" db="EMBL/GenBank/DDBJ databases">
        <title>The Genome Sequence of Cryptococcus dejecticola CBS10117.</title>
        <authorList>
            <consortium name="The Broad Institute Genome Sequencing Platform"/>
            <person name="Cuomo C."/>
            <person name="Litvintseva A."/>
            <person name="Chen Y."/>
            <person name="Heitman J."/>
            <person name="Sun S."/>
            <person name="Springer D."/>
            <person name="Dromer F."/>
            <person name="Young S.K."/>
            <person name="Zeng Q."/>
            <person name="Gargeya S."/>
            <person name="Fitzgerald M."/>
            <person name="Abouelleil A."/>
            <person name="Alvarado L."/>
            <person name="Berlin A.M."/>
            <person name="Chapman S.B."/>
            <person name="Dewar J."/>
            <person name="Goldberg J."/>
            <person name="Griggs A."/>
            <person name="Gujja S."/>
            <person name="Hansen M."/>
            <person name="Howarth C."/>
            <person name="Imamovic A."/>
            <person name="Larimer J."/>
            <person name="McCowan C."/>
            <person name="Murphy C."/>
            <person name="Pearson M."/>
            <person name="Priest M."/>
            <person name="Roberts A."/>
            <person name="Saif S."/>
            <person name="Shea T."/>
            <person name="Sykes S."/>
            <person name="Wortman J."/>
            <person name="Nusbaum C."/>
            <person name="Birren B."/>
        </authorList>
    </citation>
    <scope>NUCLEOTIDE SEQUENCE [LARGE SCALE GENOMIC DNA]</scope>
    <source>
        <strain evidence="13">CBS 10117</strain>
    </source>
</reference>
<dbReference type="GO" id="GO:0015031">
    <property type="term" value="P:protein transport"/>
    <property type="evidence" value="ECO:0007669"/>
    <property type="project" value="UniProtKB-KW"/>
</dbReference>
<dbReference type="VEuPathDB" id="FungiDB:I303_08578"/>
<keyword evidence="9 10" id="KW-0472">Membrane</keyword>
<keyword evidence="5 10" id="KW-0378">Hydrolase</keyword>
<dbReference type="GO" id="GO:0006505">
    <property type="term" value="P:GPI anchor metabolic process"/>
    <property type="evidence" value="ECO:0007669"/>
    <property type="project" value="TreeGrafter"/>
</dbReference>